<feature type="transmembrane region" description="Helical" evidence="9">
    <location>
        <begin position="176"/>
        <end position="204"/>
    </location>
</feature>
<accession>A0A1H8W0J2</accession>
<dbReference type="PROSITE" id="PS00211">
    <property type="entry name" value="ABC_TRANSPORTER_1"/>
    <property type="match status" value="1"/>
</dbReference>
<evidence type="ECO:0000259" key="10">
    <source>
        <dbReference type="PROSITE" id="PS50893"/>
    </source>
</evidence>
<dbReference type="Gene3D" id="1.20.1560.10">
    <property type="entry name" value="ABC transporter type 1, transmembrane domain"/>
    <property type="match status" value="1"/>
</dbReference>
<dbReference type="InterPro" id="IPR036640">
    <property type="entry name" value="ABC1_TM_sf"/>
</dbReference>
<keyword evidence="4 9" id="KW-0812">Transmembrane</keyword>
<evidence type="ECO:0000256" key="7">
    <source>
        <dbReference type="ARBA" id="ARBA00022989"/>
    </source>
</evidence>
<comment type="subcellular location">
    <subcellularLocation>
        <location evidence="1">Cell membrane</location>
        <topology evidence="1">Multi-pass membrane protein</topology>
    </subcellularLocation>
</comment>
<gene>
    <name evidence="12" type="ORF">SAMN05216388_104518</name>
</gene>
<evidence type="ECO:0000256" key="9">
    <source>
        <dbReference type="SAM" id="Phobius"/>
    </source>
</evidence>
<keyword evidence="2" id="KW-0813">Transport</keyword>
<dbReference type="GO" id="GO:0005524">
    <property type="term" value="F:ATP binding"/>
    <property type="evidence" value="ECO:0007669"/>
    <property type="project" value="UniProtKB-KW"/>
</dbReference>
<evidence type="ECO:0000256" key="6">
    <source>
        <dbReference type="ARBA" id="ARBA00022840"/>
    </source>
</evidence>
<evidence type="ECO:0000256" key="1">
    <source>
        <dbReference type="ARBA" id="ARBA00004651"/>
    </source>
</evidence>
<keyword evidence="13" id="KW-1185">Reference proteome</keyword>
<dbReference type="Gene3D" id="3.40.50.300">
    <property type="entry name" value="P-loop containing nucleotide triphosphate hydrolases"/>
    <property type="match status" value="1"/>
</dbReference>
<dbReference type="InterPro" id="IPR027417">
    <property type="entry name" value="P-loop_NTPase"/>
</dbReference>
<dbReference type="SUPFAM" id="SSF52540">
    <property type="entry name" value="P-loop containing nucleoside triphosphate hydrolases"/>
    <property type="match status" value="1"/>
</dbReference>
<evidence type="ECO:0000256" key="4">
    <source>
        <dbReference type="ARBA" id="ARBA00022692"/>
    </source>
</evidence>
<name>A0A1H8W0J2_9EURY</name>
<dbReference type="PANTHER" id="PTHR24221:SF654">
    <property type="entry name" value="ATP-BINDING CASSETTE SUB-FAMILY B MEMBER 6"/>
    <property type="match status" value="1"/>
</dbReference>
<evidence type="ECO:0000256" key="5">
    <source>
        <dbReference type="ARBA" id="ARBA00022741"/>
    </source>
</evidence>
<dbReference type="GO" id="GO:0034040">
    <property type="term" value="F:ATPase-coupled lipid transmembrane transporter activity"/>
    <property type="evidence" value="ECO:0007669"/>
    <property type="project" value="TreeGrafter"/>
</dbReference>
<sequence>MRTEQQEPDVGFNQKLAILRDAASFRPALGSVIIGLSIITALFEGIGVGFILPIIEFAQSSTPPTEADGVLQVFVQAYRFAGVPFTLEYLVAGVAVVMTFRYVTSFVVGWQRAILTTGYQREMRRRLFEALSYAPIEYIDQQGSDDLLNSLVTETRRTGSIISGTVSVLENALRGLIYLVIAAVLSPILTLIALVALSASSLFVRYVLEPAYSVGDDVADANTQFQTISQASIQGMRDVRLFNLRPELIDRMDKILDKFYQSNVKLSRNRTALSNLNQLSNALVVFGLIYIGIQFTSLSLAEIGVFLFAVYRLSPTVTQLNSLVYQLNSSLPHIVRVQNRIQELESMSHPAMDGTRAVTSVDTLTFEDVSFSYGQGEQVLQSVSFSVERGKHIAFVGQSGAGKSTIVSLVGRLQSPGSGRITADGTPIDRFDVEQWRDRLAVIRQNPYIFDETLKENITVGNRNASLRDIERVCEIAQVSEFIDELPDGYDTDLGEDGVRLSGGQKQRVAIARALLKDADILILDEATSDLDSNIEQRVHENITGMEDQYMMISIAHRLSTVSDADRIYTLIEGSITDVGTHEELLESEGIYADLYATQSQEMR</sequence>
<feature type="domain" description="ABC transmembrane type-1" evidence="11">
    <location>
        <begin position="32"/>
        <end position="329"/>
    </location>
</feature>
<protein>
    <submittedName>
        <fullName evidence="12">ATP-binding cassette, subfamily B, MsbA</fullName>
    </submittedName>
</protein>
<dbReference type="SMART" id="SM00382">
    <property type="entry name" value="AAA"/>
    <property type="match status" value="1"/>
</dbReference>
<dbReference type="PROSITE" id="PS50893">
    <property type="entry name" value="ABC_TRANSPORTER_2"/>
    <property type="match status" value="1"/>
</dbReference>
<evidence type="ECO:0000313" key="12">
    <source>
        <dbReference type="EMBL" id="SEP21110.1"/>
    </source>
</evidence>
<dbReference type="InterPro" id="IPR003439">
    <property type="entry name" value="ABC_transporter-like_ATP-bd"/>
</dbReference>
<feature type="domain" description="ABC transporter" evidence="10">
    <location>
        <begin position="364"/>
        <end position="598"/>
    </location>
</feature>
<evidence type="ECO:0000256" key="8">
    <source>
        <dbReference type="ARBA" id="ARBA00023136"/>
    </source>
</evidence>
<organism evidence="12 13">
    <name type="scientific">Halorientalis persicus</name>
    <dbReference type="NCBI Taxonomy" id="1367881"/>
    <lineage>
        <taxon>Archaea</taxon>
        <taxon>Methanobacteriati</taxon>
        <taxon>Methanobacteriota</taxon>
        <taxon>Stenosarchaea group</taxon>
        <taxon>Halobacteria</taxon>
        <taxon>Halobacteriales</taxon>
        <taxon>Haloarculaceae</taxon>
        <taxon>Halorientalis</taxon>
    </lineage>
</organism>
<keyword evidence="7 9" id="KW-1133">Transmembrane helix</keyword>
<dbReference type="FunFam" id="3.40.50.300:FF:000221">
    <property type="entry name" value="Multidrug ABC transporter ATP-binding protein"/>
    <property type="match status" value="1"/>
</dbReference>
<keyword evidence="3" id="KW-1003">Cell membrane</keyword>
<evidence type="ECO:0000259" key="11">
    <source>
        <dbReference type="PROSITE" id="PS50929"/>
    </source>
</evidence>
<dbReference type="SUPFAM" id="SSF90123">
    <property type="entry name" value="ABC transporter transmembrane region"/>
    <property type="match status" value="1"/>
</dbReference>
<proteinExistence type="predicted"/>
<dbReference type="InterPro" id="IPR039421">
    <property type="entry name" value="Type_1_exporter"/>
</dbReference>
<dbReference type="GO" id="GO:0005886">
    <property type="term" value="C:plasma membrane"/>
    <property type="evidence" value="ECO:0007669"/>
    <property type="project" value="UniProtKB-SubCell"/>
</dbReference>
<dbReference type="InterPro" id="IPR003593">
    <property type="entry name" value="AAA+_ATPase"/>
</dbReference>
<feature type="transmembrane region" description="Helical" evidence="9">
    <location>
        <begin position="28"/>
        <end position="55"/>
    </location>
</feature>
<evidence type="ECO:0000313" key="13">
    <source>
        <dbReference type="Proteomes" id="UP000198775"/>
    </source>
</evidence>
<dbReference type="Pfam" id="PF00005">
    <property type="entry name" value="ABC_tran"/>
    <property type="match status" value="1"/>
</dbReference>
<dbReference type="PROSITE" id="PS50929">
    <property type="entry name" value="ABC_TM1F"/>
    <property type="match status" value="1"/>
</dbReference>
<dbReference type="OrthoDB" id="121502at2157"/>
<dbReference type="RefSeq" id="WP_092664369.1">
    <property type="nucleotide sequence ID" value="NZ_FOCX01000045.1"/>
</dbReference>
<keyword evidence="6 12" id="KW-0067">ATP-binding</keyword>
<evidence type="ECO:0000256" key="2">
    <source>
        <dbReference type="ARBA" id="ARBA00022448"/>
    </source>
</evidence>
<dbReference type="PANTHER" id="PTHR24221">
    <property type="entry name" value="ATP-BINDING CASSETTE SUB-FAMILY B"/>
    <property type="match status" value="1"/>
</dbReference>
<keyword evidence="5" id="KW-0547">Nucleotide-binding</keyword>
<dbReference type="InterPro" id="IPR017871">
    <property type="entry name" value="ABC_transporter-like_CS"/>
</dbReference>
<dbReference type="Pfam" id="PF00664">
    <property type="entry name" value="ABC_membrane"/>
    <property type="match status" value="1"/>
</dbReference>
<dbReference type="EMBL" id="FOCX01000045">
    <property type="protein sequence ID" value="SEP21110.1"/>
    <property type="molecule type" value="Genomic_DNA"/>
</dbReference>
<dbReference type="GO" id="GO:0016887">
    <property type="term" value="F:ATP hydrolysis activity"/>
    <property type="evidence" value="ECO:0007669"/>
    <property type="project" value="InterPro"/>
</dbReference>
<dbReference type="InterPro" id="IPR011527">
    <property type="entry name" value="ABC1_TM_dom"/>
</dbReference>
<dbReference type="Proteomes" id="UP000198775">
    <property type="component" value="Unassembled WGS sequence"/>
</dbReference>
<reference evidence="13" key="1">
    <citation type="submission" date="2016-10" db="EMBL/GenBank/DDBJ databases">
        <authorList>
            <person name="Varghese N."/>
            <person name="Submissions S."/>
        </authorList>
    </citation>
    <scope>NUCLEOTIDE SEQUENCE [LARGE SCALE GENOMIC DNA]</scope>
    <source>
        <strain evidence="13">IBRC-M 10043</strain>
    </source>
</reference>
<dbReference type="AlphaFoldDB" id="A0A1H8W0J2"/>
<dbReference type="GO" id="GO:0140359">
    <property type="term" value="F:ABC-type transporter activity"/>
    <property type="evidence" value="ECO:0007669"/>
    <property type="project" value="InterPro"/>
</dbReference>
<keyword evidence="8 9" id="KW-0472">Membrane</keyword>
<evidence type="ECO:0000256" key="3">
    <source>
        <dbReference type="ARBA" id="ARBA00022475"/>
    </source>
</evidence>